<keyword evidence="3" id="KW-1185">Reference proteome</keyword>
<dbReference type="AlphaFoldDB" id="A0A841DLM3"/>
<feature type="region of interest" description="Disordered" evidence="1">
    <location>
        <begin position="65"/>
        <end position="99"/>
    </location>
</feature>
<proteinExistence type="predicted"/>
<feature type="compositionally biased region" description="Gly residues" evidence="1">
    <location>
        <begin position="76"/>
        <end position="99"/>
    </location>
</feature>
<dbReference type="InterPro" id="IPR009351">
    <property type="entry name" value="AlkZ-like"/>
</dbReference>
<reference evidence="2 3" key="1">
    <citation type="submission" date="2020-08" db="EMBL/GenBank/DDBJ databases">
        <title>Sequencing the genomes of 1000 actinobacteria strains.</title>
        <authorList>
            <person name="Klenk H.-P."/>
        </authorList>
    </citation>
    <scope>NUCLEOTIDE SEQUENCE [LARGE SCALE GENOMIC DNA]</scope>
    <source>
        <strain evidence="2 3">DSM 17294</strain>
    </source>
</reference>
<evidence type="ECO:0008006" key="4">
    <source>
        <dbReference type="Google" id="ProtNLM"/>
    </source>
</evidence>
<evidence type="ECO:0000313" key="3">
    <source>
        <dbReference type="Proteomes" id="UP000558997"/>
    </source>
</evidence>
<accession>A0A841DLM3</accession>
<comment type="caution">
    <text evidence="2">The sequence shown here is derived from an EMBL/GenBank/DDBJ whole genome shotgun (WGS) entry which is preliminary data.</text>
</comment>
<dbReference type="PANTHER" id="PTHR38479">
    <property type="entry name" value="LMO0824 PROTEIN"/>
    <property type="match status" value="1"/>
</dbReference>
<dbReference type="Pfam" id="PF06224">
    <property type="entry name" value="AlkZ-like"/>
    <property type="match status" value="1"/>
</dbReference>
<dbReference type="EMBL" id="JACHNF010000001">
    <property type="protein sequence ID" value="MBB5977676.1"/>
    <property type="molecule type" value="Genomic_DNA"/>
</dbReference>
<dbReference type="RefSeq" id="WP_238352362.1">
    <property type="nucleotide sequence ID" value="NZ_BAAAVN010000011.1"/>
</dbReference>
<dbReference type="PANTHER" id="PTHR38479:SF2">
    <property type="entry name" value="WINGED HELIX DNA-BINDING DOMAIN-CONTAINING PROTEIN"/>
    <property type="match status" value="1"/>
</dbReference>
<evidence type="ECO:0000313" key="2">
    <source>
        <dbReference type="EMBL" id="MBB5977676.1"/>
    </source>
</evidence>
<protein>
    <recommendedName>
        <fullName evidence="4">Winged helix DNA-binding domain-containing protein</fullName>
    </recommendedName>
</protein>
<evidence type="ECO:0000256" key="1">
    <source>
        <dbReference type="SAM" id="MobiDB-lite"/>
    </source>
</evidence>
<gene>
    <name evidence="2" type="ORF">HDA44_001017</name>
</gene>
<name>A0A841DLM3_9ACTN</name>
<organism evidence="2 3">
    <name type="scientific">Kribbella solani</name>
    <dbReference type="NCBI Taxonomy" id="236067"/>
    <lineage>
        <taxon>Bacteria</taxon>
        <taxon>Bacillati</taxon>
        <taxon>Actinomycetota</taxon>
        <taxon>Actinomycetes</taxon>
        <taxon>Propionibacteriales</taxon>
        <taxon>Kribbellaceae</taxon>
        <taxon>Kribbella</taxon>
    </lineage>
</organism>
<sequence>MEISWEAVVARRMRRHFLIEPAATPVEAVRAMCGAHAQIAAAGEVSVALRVAGATRATVQQQVMGATTSGQPARGATGGRQVGATTGGRQVGATTGGRQVGATTGGLQAGGVSVVQEAGAGADGQQVDGAPGGLQVGAGVGGLAVGGVGLVKTFGARGTVHLLPVEDLGMWTGALGALPSVSQPQGAIRMSADEIAQVVVAIGEALAEDDLTVDELSAEVIRRTGPWAHEPTFPAFQGEWSRWRQAISVAAHAGVLCHGPMRGRLTTYSNPHRRQPFEPMPAEKALTELLHRYLYAYGPATPQQFARWLKVPATAVKPYFADLPYGRLADQTVWYAPGDGDFSDERAEGVRLLPYFDAYGVGSYPRELLFPGKAFARATARGQAGNYPLLLVDGVVAGVWHQKKAGRTLQFTVEALSPLNKRRRGLLEQEVDRLGEILGGTPSLTLGEVTVGAHA</sequence>
<dbReference type="Proteomes" id="UP000558997">
    <property type="component" value="Unassembled WGS sequence"/>
</dbReference>